<organism evidence="9 10">
    <name type="scientific">Legionella brunensis</name>
    <dbReference type="NCBI Taxonomy" id="29422"/>
    <lineage>
        <taxon>Bacteria</taxon>
        <taxon>Pseudomonadati</taxon>
        <taxon>Pseudomonadota</taxon>
        <taxon>Gammaproteobacteria</taxon>
        <taxon>Legionellales</taxon>
        <taxon>Legionellaceae</taxon>
        <taxon>Legionella</taxon>
    </lineage>
</organism>
<evidence type="ECO:0000256" key="6">
    <source>
        <dbReference type="ARBA" id="ARBA00022842"/>
    </source>
</evidence>
<keyword evidence="4" id="KW-0479">Metal-binding</keyword>
<proteinExistence type="inferred from homology"/>
<keyword evidence="3" id="KW-0540">Nuclease</keyword>
<protein>
    <submittedName>
        <fullName evidence="9">Toxin FitB</fullName>
        <ecNumber evidence="9">3.1.-.-</ecNumber>
    </submittedName>
</protein>
<dbReference type="InterPro" id="IPR029060">
    <property type="entry name" value="PIN-like_dom_sf"/>
</dbReference>
<dbReference type="AlphaFoldDB" id="A0A0W0SSZ5"/>
<dbReference type="InterPro" id="IPR050556">
    <property type="entry name" value="Type_II_TA_system_RNase"/>
</dbReference>
<comment type="similarity">
    <text evidence="7">Belongs to the PINc/VapC protein family.</text>
</comment>
<evidence type="ECO:0000256" key="3">
    <source>
        <dbReference type="ARBA" id="ARBA00022722"/>
    </source>
</evidence>
<accession>A0A0W0SSZ5</accession>
<dbReference type="RefSeq" id="WP_058440445.1">
    <property type="nucleotide sequence ID" value="NZ_CAAAHU010000020.1"/>
</dbReference>
<comment type="caution">
    <text evidence="9">The sequence shown here is derived from an EMBL/GenBank/DDBJ whole genome shotgun (WGS) entry which is preliminary data.</text>
</comment>
<dbReference type="PANTHER" id="PTHR33653">
    <property type="entry name" value="RIBONUCLEASE VAPC2"/>
    <property type="match status" value="1"/>
</dbReference>
<keyword evidence="2" id="KW-1277">Toxin-antitoxin system</keyword>
<feature type="domain" description="PIN" evidence="8">
    <location>
        <begin position="3"/>
        <end position="126"/>
    </location>
</feature>
<dbReference type="InterPro" id="IPR002716">
    <property type="entry name" value="PIN_dom"/>
</dbReference>
<keyword evidence="6" id="KW-0460">Magnesium</keyword>
<dbReference type="OrthoDB" id="9804823at2"/>
<dbReference type="GO" id="GO:0046872">
    <property type="term" value="F:metal ion binding"/>
    <property type="evidence" value="ECO:0007669"/>
    <property type="project" value="UniProtKB-KW"/>
</dbReference>
<dbReference type="PATRIC" id="fig|29422.6.peg.342"/>
<evidence type="ECO:0000259" key="8">
    <source>
        <dbReference type="Pfam" id="PF01850"/>
    </source>
</evidence>
<name>A0A0W0SSZ5_9GAMM</name>
<evidence type="ECO:0000256" key="1">
    <source>
        <dbReference type="ARBA" id="ARBA00001946"/>
    </source>
</evidence>
<keyword evidence="10" id="KW-1185">Reference proteome</keyword>
<dbReference type="PANTHER" id="PTHR33653:SF1">
    <property type="entry name" value="RIBONUCLEASE VAPC2"/>
    <property type="match status" value="1"/>
</dbReference>
<evidence type="ECO:0000313" key="10">
    <source>
        <dbReference type="Proteomes" id="UP000054742"/>
    </source>
</evidence>
<dbReference type="GO" id="GO:0016787">
    <property type="term" value="F:hydrolase activity"/>
    <property type="evidence" value="ECO:0007669"/>
    <property type="project" value="UniProtKB-KW"/>
</dbReference>
<evidence type="ECO:0000256" key="2">
    <source>
        <dbReference type="ARBA" id="ARBA00022649"/>
    </source>
</evidence>
<dbReference type="GO" id="GO:0004518">
    <property type="term" value="F:nuclease activity"/>
    <property type="evidence" value="ECO:0007669"/>
    <property type="project" value="UniProtKB-KW"/>
</dbReference>
<dbReference type="EMBL" id="LNXV01000004">
    <property type="protein sequence ID" value="KTC86387.1"/>
    <property type="molecule type" value="Genomic_DNA"/>
</dbReference>
<dbReference type="EC" id="3.1.-.-" evidence="9"/>
<dbReference type="Gene3D" id="3.40.50.1010">
    <property type="entry name" value="5'-nuclease"/>
    <property type="match status" value="1"/>
</dbReference>
<dbReference type="Pfam" id="PF01850">
    <property type="entry name" value="PIN"/>
    <property type="match status" value="1"/>
</dbReference>
<sequence length="137" mass="15547">MKYLLDTNIISELVKPRPNERVVQWVGEKDSSILYISVITLGEIRKGIGGITDSLKYEKISQYLETELPNYFEDRILSIDRDVAGTWGQIQSQSKSKPLTAIDSLIAATAKVHNLKLVTRNTKDFINTPIDLLNPWE</sequence>
<evidence type="ECO:0000256" key="7">
    <source>
        <dbReference type="ARBA" id="ARBA00038093"/>
    </source>
</evidence>
<dbReference type="STRING" id="29422.Lbru_0328"/>
<evidence type="ECO:0000256" key="5">
    <source>
        <dbReference type="ARBA" id="ARBA00022801"/>
    </source>
</evidence>
<keyword evidence="5 9" id="KW-0378">Hydrolase</keyword>
<dbReference type="SUPFAM" id="SSF88723">
    <property type="entry name" value="PIN domain-like"/>
    <property type="match status" value="1"/>
</dbReference>
<reference evidence="9 10" key="1">
    <citation type="submission" date="2015-11" db="EMBL/GenBank/DDBJ databases">
        <title>Genomic analysis of 38 Legionella species identifies large and diverse effector repertoires.</title>
        <authorList>
            <person name="Burstein D."/>
            <person name="Amaro F."/>
            <person name="Zusman T."/>
            <person name="Lifshitz Z."/>
            <person name="Cohen O."/>
            <person name="Gilbert J.A."/>
            <person name="Pupko T."/>
            <person name="Shuman H.A."/>
            <person name="Segal G."/>
        </authorList>
    </citation>
    <scope>NUCLEOTIDE SEQUENCE [LARGE SCALE GENOMIC DNA]</scope>
    <source>
        <strain evidence="9 10">ATCC 43878</strain>
    </source>
</reference>
<comment type="cofactor">
    <cofactor evidence="1">
        <name>Mg(2+)</name>
        <dbReference type="ChEBI" id="CHEBI:18420"/>
    </cofactor>
</comment>
<dbReference type="Proteomes" id="UP000054742">
    <property type="component" value="Unassembled WGS sequence"/>
</dbReference>
<dbReference type="CDD" id="cd18746">
    <property type="entry name" value="PIN_VapC4-5_FitB-like"/>
    <property type="match status" value="1"/>
</dbReference>
<evidence type="ECO:0000256" key="4">
    <source>
        <dbReference type="ARBA" id="ARBA00022723"/>
    </source>
</evidence>
<gene>
    <name evidence="9" type="primary">fitB</name>
    <name evidence="9" type="ORF">Lbru_0328</name>
</gene>
<evidence type="ECO:0000313" key="9">
    <source>
        <dbReference type="EMBL" id="KTC86387.1"/>
    </source>
</evidence>